<keyword evidence="4" id="KW-1185">Reference proteome</keyword>
<evidence type="ECO:0000313" key="4">
    <source>
        <dbReference type="Proteomes" id="UP000887565"/>
    </source>
</evidence>
<accession>A0A915JDC2</accession>
<dbReference type="InterPro" id="IPR001507">
    <property type="entry name" value="ZP_dom"/>
</dbReference>
<keyword evidence="1" id="KW-0193">Cuticle</keyword>
<dbReference type="GO" id="GO:0042302">
    <property type="term" value="F:structural constituent of cuticle"/>
    <property type="evidence" value="ECO:0007669"/>
    <property type="project" value="UniProtKB-KW"/>
</dbReference>
<dbReference type="AlphaFoldDB" id="A0A915JDC2"/>
<dbReference type="WBParaSite" id="nRc.2.0.1.t24474-RA">
    <property type="protein sequence ID" value="nRc.2.0.1.t24474-RA"/>
    <property type="gene ID" value="nRc.2.0.1.g24474"/>
</dbReference>
<dbReference type="PANTHER" id="PTHR22907">
    <property type="entry name" value="GH04558P"/>
    <property type="match status" value="1"/>
</dbReference>
<organism evidence="4 5">
    <name type="scientific">Romanomermis culicivorax</name>
    <name type="common">Nematode worm</name>
    <dbReference type="NCBI Taxonomy" id="13658"/>
    <lineage>
        <taxon>Eukaryota</taxon>
        <taxon>Metazoa</taxon>
        <taxon>Ecdysozoa</taxon>
        <taxon>Nematoda</taxon>
        <taxon>Enoplea</taxon>
        <taxon>Dorylaimia</taxon>
        <taxon>Mermithida</taxon>
        <taxon>Mermithoidea</taxon>
        <taxon>Mermithidae</taxon>
        <taxon>Romanomermis</taxon>
    </lineage>
</organism>
<reference evidence="5" key="1">
    <citation type="submission" date="2022-11" db="UniProtKB">
        <authorList>
            <consortium name="WormBaseParasite"/>
        </authorList>
    </citation>
    <scope>IDENTIFICATION</scope>
</reference>
<dbReference type="PROSITE" id="PS51034">
    <property type="entry name" value="ZP_2"/>
    <property type="match status" value="1"/>
</dbReference>
<dbReference type="InterPro" id="IPR056953">
    <property type="entry name" value="CUT_N"/>
</dbReference>
<evidence type="ECO:0000256" key="1">
    <source>
        <dbReference type="ARBA" id="ARBA00022460"/>
    </source>
</evidence>
<name>A0A915JDC2_ROMCU</name>
<evidence type="ECO:0000313" key="5">
    <source>
        <dbReference type="WBParaSite" id="nRc.2.0.1.t24474-RA"/>
    </source>
</evidence>
<dbReference type="Pfam" id="PF25057">
    <property type="entry name" value="CUT_N"/>
    <property type="match status" value="1"/>
</dbReference>
<evidence type="ECO:0000256" key="2">
    <source>
        <dbReference type="ARBA" id="ARBA00022729"/>
    </source>
</evidence>
<dbReference type="PANTHER" id="PTHR22907:SF54">
    <property type="entry name" value="GH04558P"/>
    <property type="match status" value="1"/>
</dbReference>
<sequence length="70" mass="7929">HIYAKGYFNDTECRSDAEIANSRKTASLNISFAKCGTERARSLNPKGVYVRQAVVISFHPQVRKSLKNWV</sequence>
<proteinExistence type="predicted"/>
<protein>
    <submittedName>
        <fullName evidence="5">ZP domain-containing protein</fullName>
    </submittedName>
</protein>
<keyword evidence="2" id="KW-0732">Signal</keyword>
<feature type="domain" description="ZP" evidence="3">
    <location>
        <begin position="1"/>
        <end position="70"/>
    </location>
</feature>
<dbReference type="Proteomes" id="UP000887565">
    <property type="component" value="Unplaced"/>
</dbReference>
<evidence type="ECO:0000259" key="3">
    <source>
        <dbReference type="PROSITE" id="PS51034"/>
    </source>
</evidence>
<dbReference type="InterPro" id="IPR051962">
    <property type="entry name" value="Cuticlin"/>
</dbReference>